<keyword evidence="2" id="KW-1133">Transmembrane helix</keyword>
<evidence type="ECO:0008006" key="5">
    <source>
        <dbReference type="Google" id="ProtNLM"/>
    </source>
</evidence>
<dbReference type="Proteomes" id="UP000245697">
    <property type="component" value="Unassembled WGS sequence"/>
</dbReference>
<organism evidence="3 4">
    <name type="scientific">Actinoplanes xinjiangensis</name>
    <dbReference type="NCBI Taxonomy" id="512350"/>
    <lineage>
        <taxon>Bacteria</taxon>
        <taxon>Bacillati</taxon>
        <taxon>Actinomycetota</taxon>
        <taxon>Actinomycetes</taxon>
        <taxon>Micromonosporales</taxon>
        <taxon>Micromonosporaceae</taxon>
        <taxon>Actinoplanes</taxon>
    </lineage>
</organism>
<evidence type="ECO:0000256" key="2">
    <source>
        <dbReference type="SAM" id="Phobius"/>
    </source>
</evidence>
<reference evidence="3 4" key="1">
    <citation type="submission" date="2018-05" db="EMBL/GenBank/DDBJ databases">
        <title>Genomic Encyclopedia of Archaeal and Bacterial Type Strains, Phase II (KMG-II): from individual species to whole genera.</title>
        <authorList>
            <person name="Goeker M."/>
        </authorList>
    </citation>
    <scope>NUCLEOTIDE SEQUENCE [LARGE SCALE GENOMIC DNA]</scope>
    <source>
        <strain evidence="3 4">DSM 45184</strain>
    </source>
</reference>
<comment type="caution">
    <text evidence="3">The sequence shown here is derived from an EMBL/GenBank/DDBJ whole genome shotgun (WGS) entry which is preliminary data.</text>
</comment>
<gene>
    <name evidence="3" type="ORF">BC793_10383</name>
</gene>
<sequence length="222" mass="23143">MLTLYLLRSTNRVAIAVGAVVALAFGWIPLAAGIGLELSDAVTMLRFAAIGLVIGLAFVLDDPAAVTTATLPTPRHVLVALRVAPAAVLATVVWTVAWLGCRLALDAESRALLPYGGLLLELLALLALTFWLAGTRWGDETVRGGVLAAPALVLLLIAAALLPDAAAVFPSPGTDRWDGSRWVWAAVLATGLAGLAWTGREPAPRSRPAQSSSAASRERIRS</sequence>
<dbReference type="EMBL" id="QGGR01000003">
    <property type="protein sequence ID" value="PWK50202.1"/>
    <property type="molecule type" value="Genomic_DNA"/>
</dbReference>
<feature type="transmembrane region" description="Helical" evidence="2">
    <location>
        <begin position="12"/>
        <end position="35"/>
    </location>
</feature>
<keyword evidence="2" id="KW-0472">Membrane</keyword>
<dbReference type="AlphaFoldDB" id="A0A316FPX0"/>
<feature type="region of interest" description="Disordered" evidence="1">
    <location>
        <begin position="199"/>
        <end position="222"/>
    </location>
</feature>
<feature type="transmembrane region" description="Helical" evidence="2">
    <location>
        <begin position="41"/>
        <end position="60"/>
    </location>
</feature>
<name>A0A316FPX0_9ACTN</name>
<keyword evidence="4" id="KW-1185">Reference proteome</keyword>
<proteinExistence type="predicted"/>
<feature type="transmembrane region" description="Helical" evidence="2">
    <location>
        <begin position="145"/>
        <end position="162"/>
    </location>
</feature>
<feature type="transmembrane region" description="Helical" evidence="2">
    <location>
        <begin position="182"/>
        <end position="199"/>
    </location>
</feature>
<evidence type="ECO:0000256" key="1">
    <source>
        <dbReference type="SAM" id="MobiDB-lite"/>
    </source>
</evidence>
<feature type="transmembrane region" description="Helical" evidence="2">
    <location>
        <begin position="80"/>
        <end position="100"/>
    </location>
</feature>
<keyword evidence="2" id="KW-0812">Transmembrane</keyword>
<evidence type="ECO:0000313" key="4">
    <source>
        <dbReference type="Proteomes" id="UP000245697"/>
    </source>
</evidence>
<feature type="transmembrane region" description="Helical" evidence="2">
    <location>
        <begin position="112"/>
        <end position="133"/>
    </location>
</feature>
<evidence type="ECO:0000313" key="3">
    <source>
        <dbReference type="EMBL" id="PWK50202.1"/>
    </source>
</evidence>
<dbReference type="RefSeq" id="WP_158319208.1">
    <property type="nucleotide sequence ID" value="NZ_BONA01000002.1"/>
</dbReference>
<feature type="compositionally biased region" description="Low complexity" evidence="1">
    <location>
        <begin position="199"/>
        <end position="215"/>
    </location>
</feature>
<accession>A0A316FPX0</accession>
<protein>
    <recommendedName>
        <fullName evidence="5">ABC-2 type transport system permease protein</fullName>
    </recommendedName>
</protein>